<keyword evidence="3" id="KW-0378">Hydrolase</keyword>
<dbReference type="EMBL" id="JAUZMZ010000025">
    <property type="protein sequence ID" value="MEE2031811.1"/>
    <property type="molecule type" value="Genomic_DNA"/>
</dbReference>
<evidence type="ECO:0000256" key="3">
    <source>
        <dbReference type="ARBA" id="ARBA00022801"/>
    </source>
</evidence>
<evidence type="ECO:0000313" key="6">
    <source>
        <dbReference type="EMBL" id="MEE2031811.1"/>
    </source>
</evidence>
<dbReference type="InterPro" id="IPR023871">
    <property type="entry name" value="MftE"/>
</dbReference>
<dbReference type="InterPro" id="IPR024087">
    <property type="entry name" value="Creatininase-like_sf"/>
</dbReference>
<dbReference type="InterPro" id="IPR003785">
    <property type="entry name" value="Creatininase/forma_Hydrolase"/>
</dbReference>
<proteinExistence type="inferred from homology"/>
<dbReference type="NCBIfam" id="TIGR03964">
    <property type="entry name" value="mycofact_creat"/>
    <property type="match status" value="1"/>
</dbReference>
<organism evidence="6 7">
    <name type="scientific">Rhodococcus chondri</name>
    <dbReference type="NCBI Taxonomy" id="3065941"/>
    <lineage>
        <taxon>Bacteria</taxon>
        <taxon>Bacillati</taxon>
        <taxon>Actinomycetota</taxon>
        <taxon>Actinomycetes</taxon>
        <taxon>Mycobacteriales</taxon>
        <taxon>Nocardiaceae</taxon>
        <taxon>Rhodococcus</taxon>
    </lineage>
</organism>
<evidence type="ECO:0000256" key="2">
    <source>
        <dbReference type="ARBA" id="ARBA00022723"/>
    </source>
</evidence>
<dbReference type="RefSeq" id="WP_330151247.1">
    <property type="nucleotide sequence ID" value="NZ_JAUZMZ010000025.1"/>
</dbReference>
<keyword evidence="2" id="KW-0479">Metal-binding</keyword>
<comment type="caution">
    <text evidence="6">The sequence shown here is derived from an EMBL/GenBank/DDBJ whole genome shotgun (WGS) entry which is preliminary data.</text>
</comment>
<evidence type="ECO:0000256" key="1">
    <source>
        <dbReference type="ARBA" id="ARBA00001947"/>
    </source>
</evidence>
<sequence length="228" mass="23588">MRRELADACWPDIEPGRVTVAVPVGALEQHGPHLPLDTDTRIAVAVAAALPGVVTAPALAYGASGEHEAFAGTVSIGAEVLTSLVVEYGRSVCRWAQRVLFVNGHGGNAYPLARAVELLRYEGRDAAWLPCAIPGADAHAGITETSLMLHLAPHSVDMARAAAGATEPIATLMPRLRETGIVSVSANGVLGDPTAATADQGAGLFAGLVERAAAQVVRWQPGAEGRLR</sequence>
<evidence type="ECO:0000256" key="5">
    <source>
        <dbReference type="ARBA" id="ARBA00024029"/>
    </source>
</evidence>
<keyword evidence="4" id="KW-0862">Zinc</keyword>
<comment type="cofactor">
    <cofactor evidence="1">
        <name>Zn(2+)</name>
        <dbReference type="ChEBI" id="CHEBI:29105"/>
    </cofactor>
</comment>
<reference evidence="6 7" key="1">
    <citation type="submission" date="2023-08" db="EMBL/GenBank/DDBJ databases">
        <authorList>
            <person name="Girao M."/>
            <person name="Carvalho M.F."/>
        </authorList>
    </citation>
    <scope>NUCLEOTIDE SEQUENCE [LARGE SCALE GENOMIC DNA]</scope>
    <source>
        <strain evidence="6 7">CC-R104</strain>
    </source>
</reference>
<dbReference type="Gene3D" id="3.40.50.10310">
    <property type="entry name" value="Creatininase"/>
    <property type="match status" value="1"/>
</dbReference>
<evidence type="ECO:0000256" key="4">
    <source>
        <dbReference type="ARBA" id="ARBA00022833"/>
    </source>
</evidence>
<name>A0ABU7JP49_9NOCA</name>
<keyword evidence="7" id="KW-1185">Reference proteome</keyword>
<dbReference type="Proteomes" id="UP001331936">
    <property type="component" value="Unassembled WGS sequence"/>
</dbReference>
<dbReference type="Pfam" id="PF02633">
    <property type="entry name" value="Creatininase"/>
    <property type="match status" value="1"/>
</dbReference>
<accession>A0ABU7JP49</accession>
<evidence type="ECO:0000313" key="7">
    <source>
        <dbReference type="Proteomes" id="UP001331936"/>
    </source>
</evidence>
<comment type="similarity">
    <text evidence="5">Belongs to the creatininase superfamily.</text>
</comment>
<protein>
    <submittedName>
        <fullName evidence="6">Mycofactocin biosynthesis peptidyl-dipeptidase MftE</fullName>
    </submittedName>
</protein>
<gene>
    <name evidence="6" type="primary">mftE</name>
    <name evidence="6" type="ORF">Q8814_06740</name>
</gene>
<dbReference type="SUPFAM" id="SSF102215">
    <property type="entry name" value="Creatininase"/>
    <property type="match status" value="1"/>
</dbReference>
<dbReference type="PANTHER" id="PTHR35005:SF1">
    <property type="entry name" value="2-AMINO-5-FORMYLAMINO-6-RIBOSYLAMINOPYRIMIDIN-4(3H)-ONE 5'-MONOPHOSPHATE DEFORMYLASE"/>
    <property type="match status" value="1"/>
</dbReference>
<dbReference type="PANTHER" id="PTHR35005">
    <property type="entry name" value="3-DEHYDRO-SCYLLO-INOSOSE HYDROLASE"/>
    <property type="match status" value="1"/>
</dbReference>